<dbReference type="PROSITE" id="PS51257">
    <property type="entry name" value="PROKAR_LIPOPROTEIN"/>
    <property type="match status" value="1"/>
</dbReference>
<evidence type="ECO:0000313" key="3">
    <source>
        <dbReference type="EMBL" id="TFJ23837.1"/>
    </source>
</evidence>
<dbReference type="EMBL" id="NRPP01000018">
    <property type="protein sequence ID" value="TFJ23837.1"/>
    <property type="molecule type" value="Genomic_DNA"/>
</dbReference>
<comment type="caution">
    <text evidence="3">The sequence shown here is derived from an EMBL/GenBank/DDBJ whole genome shotgun (WGS) entry which is preliminary data.</text>
</comment>
<evidence type="ECO:0000256" key="1">
    <source>
        <dbReference type="SAM" id="MobiDB-lite"/>
    </source>
</evidence>
<evidence type="ECO:0000256" key="2">
    <source>
        <dbReference type="SAM" id="SignalP"/>
    </source>
</evidence>
<dbReference type="RefSeq" id="WP_135026670.1">
    <property type="nucleotide sequence ID" value="NZ_JBFUWK010000004.1"/>
</dbReference>
<reference evidence="3 4" key="1">
    <citation type="journal article" date="2018" name="Int. J. Food Microbiol.">
        <title>Growth of Carnobacterium spp. isolated from chilled vacuum-packaged meat under relevant acidic conditions.</title>
        <authorList>
            <person name="Zhang P."/>
            <person name="Badoni M."/>
            <person name="Ganzle M."/>
            <person name="Yang X."/>
        </authorList>
    </citation>
    <scope>NUCLEOTIDE SEQUENCE [LARGE SCALE GENOMIC DNA]</scope>
    <source>
        <strain evidence="3 4">B2</strain>
    </source>
</reference>
<evidence type="ECO:0008006" key="5">
    <source>
        <dbReference type="Google" id="ProtNLM"/>
    </source>
</evidence>
<sequence>MQKKKIIQLGMFALMTGVVLAGCGSKTEIQKEESVKTSTTQKEQDKKKEIKKEENSDKMEAEKAAGTVLDFVFKGKSSGLNNVIGISGTDMTRIAEDTIYDSKIKDYPGNGWSFQIDGSIYTAEDIFRQYSKVYVKGFKQIDHYQITDVDVKGDTATVKVKLDPIAMNSVANAITWTRANVYGSLDASKMIGESQNTDIKAINNLLTFKIYDIIYGDKGVPMELYGEDIEIELTLEKDGDKFKTDTDAVLDIMKQAQINEYSKTESKESQEKLLDDKMDGTEL</sequence>
<proteinExistence type="predicted"/>
<evidence type="ECO:0000313" key="4">
    <source>
        <dbReference type="Proteomes" id="UP000297938"/>
    </source>
</evidence>
<organism evidence="3 4">
    <name type="scientific">Carnobacterium divergens</name>
    <name type="common">Lactobacillus divergens</name>
    <dbReference type="NCBI Taxonomy" id="2748"/>
    <lineage>
        <taxon>Bacteria</taxon>
        <taxon>Bacillati</taxon>
        <taxon>Bacillota</taxon>
        <taxon>Bacilli</taxon>
        <taxon>Lactobacillales</taxon>
        <taxon>Carnobacteriaceae</taxon>
        <taxon>Carnobacterium</taxon>
    </lineage>
</organism>
<feature type="compositionally biased region" description="Basic and acidic residues" evidence="1">
    <location>
        <begin position="262"/>
        <end position="283"/>
    </location>
</feature>
<feature type="chain" id="PRO_5038799993" description="Lipoprotein" evidence="2">
    <location>
        <begin position="22"/>
        <end position="283"/>
    </location>
</feature>
<dbReference type="AlphaFoldDB" id="A0A7Z8G4I6"/>
<feature type="region of interest" description="Disordered" evidence="1">
    <location>
        <begin position="30"/>
        <end position="59"/>
    </location>
</feature>
<feature type="region of interest" description="Disordered" evidence="1">
    <location>
        <begin position="261"/>
        <end position="283"/>
    </location>
</feature>
<accession>A0A7Z8G4I6</accession>
<keyword evidence="2" id="KW-0732">Signal</keyword>
<feature type="signal peptide" evidence="2">
    <location>
        <begin position="1"/>
        <end position="21"/>
    </location>
</feature>
<feature type="compositionally biased region" description="Basic and acidic residues" evidence="1">
    <location>
        <begin position="42"/>
        <end position="59"/>
    </location>
</feature>
<protein>
    <recommendedName>
        <fullName evidence="5">Lipoprotein</fullName>
    </recommendedName>
</protein>
<name>A0A7Z8G4I6_CARDV</name>
<dbReference type="Proteomes" id="UP000297938">
    <property type="component" value="Unassembled WGS sequence"/>
</dbReference>
<gene>
    <name evidence="3" type="ORF">CKN69_13135</name>
</gene>